<reference evidence="2" key="1">
    <citation type="journal article" date="2015" name="Nature">
        <title>Complex archaea that bridge the gap between prokaryotes and eukaryotes.</title>
        <authorList>
            <person name="Spang A."/>
            <person name="Saw J.H."/>
            <person name="Jorgensen S.L."/>
            <person name="Zaremba-Niedzwiedzka K."/>
            <person name="Martijn J."/>
            <person name="Lind A.E."/>
            <person name="van Eijk R."/>
            <person name="Schleper C."/>
            <person name="Guy L."/>
            <person name="Ettema T.J."/>
        </authorList>
    </citation>
    <scope>NUCLEOTIDE SEQUENCE</scope>
</reference>
<dbReference type="EMBL" id="LAZR01061139">
    <property type="protein sequence ID" value="KKK64184.1"/>
    <property type="molecule type" value="Genomic_DNA"/>
</dbReference>
<proteinExistence type="predicted"/>
<feature type="non-terminal residue" evidence="2">
    <location>
        <position position="299"/>
    </location>
</feature>
<feature type="region of interest" description="Disordered" evidence="1">
    <location>
        <begin position="43"/>
        <end position="63"/>
    </location>
</feature>
<organism evidence="2">
    <name type="scientific">marine sediment metagenome</name>
    <dbReference type="NCBI Taxonomy" id="412755"/>
    <lineage>
        <taxon>unclassified sequences</taxon>
        <taxon>metagenomes</taxon>
        <taxon>ecological metagenomes</taxon>
    </lineage>
</organism>
<dbReference type="AlphaFoldDB" id="A0A0F8ZCE9"/>
<accession>A0A0F8ZCE9</accession>
<name>A0A0F8ZCE9_9ZZZZ</name>
<evidence type="ECO:0000313" key="2">
    <source>
        <dbReference type="EMBL" id="KKK64184.1"/>
    </source>
</evidence>
<evidence type="ECO:0000256" key="1">
    <source>
        <dbReference type="SAM" id="MobiDB-lite"/>
    </source>
</evidence>
<sequence length="299" mass="30007">MATINYTAPDGSQHQIPLPEGADAAQTVAQFETAQGFTAIEQPTGSRVTEPERQRMLSELSTGTDKAKRGIGLGLRSVAGAIPKIGTGLADLAAATINLPIAGLDKAGQFLGDEPLTARLPTNATASLDEFLDKIFPSPETFGEKVVVGGGEIALTGGAGGAALASRAAKFRVGEGIETISKTVPSLADEIGLMFAKTPGKFGVLEATGGGGAVAASELAEEADAGPLAKTLATLVGGVAGTVAPTVAVSASRRAATGAMNVVDAARRGENRAAIELQKRAADPEAAAIAARDAPEQVV</sequence>
<gene>
    <name evidence="2" type="ORF">LCGC14_2986790</name>
</gene>
<comment type="caution">
    <text evidence="2">The sequence shown here is derived from an EMBL/GenBank/DDBJ whole genome shotgun (WGS) entry which is preliminary data.</text>
</comment>
<protein>
    <submittedName>
        <fullName evidence="2">Uncharacterized protein</fullName>
    </submittedName>
</protein>